<feature type="signal peptide" evidence="1">
    <location>
        <begin position="1"/>
        <end position="28"/>
    </location>
</feature>
<dbReference type="RefSeq" id="WP_055073391.1">
    <property type="nucleotide sequence ID" value="NZ_CYXY01000022.1"/>
</dbReference>
<reference evidence="2 3" key="1">
    <citation type="submission" date="2015-09" db="EMBL/GenBank/DDBJ databases">
        <authorList>
            <consortium name="Pathogen Informatics"/>
        </authorList>
    </citation>
    <scope>NUCLEOTIDE SEQUENCE [LARGE SCALE GENOMIC DNA]</scope>
    <source>
        <strain evidence="2 3">2789STDY5834959</strain>
    </source>
</reference>
<dbReference type="InterPro" id="IPR023908">
    <property type="entry name" value="xxxLxxG_rpt"/>
</dbReference>
<proteinExistence type="predicted"/>
<evidence type="ECO:0000256" key="1">
    <source>
        <dbReference type="SAM" id="SignalP"/>
    </source>
</evidence>
<protein>
    <submittedName>
        <fullName evidence="2">Uncharacterized protein conserved in bacteria with the myosin-like domain</fullName>
    </submittedName>
</protein>
<evidence type="ECO:0000313" key="2">
    <source>
        <dbReference type="EMBL" id="CUN14573.1"/>
    </source>
</evidence>
<gene>
    <name evidence="2" type="ORF">ERS852571_02811</name>
</gene>
<dbReference type="Gene3D" id="1.10.287.950">
    <property type="entry name" value="Methyl-accepting chemotaxis protein"/>
    <property type="match status" value="2"/>
</dbReference>
<dbReference type="Proteomes" id="UP000095553">
    <property type="component" value="Unassembled WGS sequence"/>
</dbReference>
<name>A0A173UHP5_ANAHA</name>
<accession>A0A173UHP5</accession>
<feature type="chain" id="PRO_5008013049" evidence="1">
    <location>
        <begin position="29"/>
        <end position="656"/>
    </location>
</feature>
<dbReference type="AlphaFoldDB" id="A0A173UHP5"/>
<dbReference type="EMBL" id="CYXY01000022">
    <property type="protein sequence ID" value="CUN14573.1"/>
    <property type="molecule type" value="Genomic_DNA"/>
</dbReference>
<organism evidence="2 3">
    <name type="scientific">Anaerostipes hadrus</name>
    <dbReference type="NCBI Taxonomy" id="649756"/>
    <lineage>
        <taxon>Bacteria</taxon>
        <taxon>Bacillati</taxon>
        <taxon>Bacillota</taxon>
        <taxon>Clostridia</taxon>
        <taxon>Lachnospirales</taxon>
        <taxon>Lachnospiraceae</taxon>
        <taxon>Anaerostipes</taxon>
    </lineage>
</organism>
<keyword evidence="1" id="KW-0732">Signal</keyword>
<dbReference type="NCBIfam" id="TIGR03057">
    <property type="entry name" value="xxxLxxG_by_4"/>
    <property type="match status" value="1"/>
</dbReference>
<sequence>MRKRRLSKALAMFLAAALTIPVAVPVAASESTADKEETVYVKTDANGEEKTVIVSDWLKNFSGEAKIKDATDLTDVENVKGNETYKRGKKDSITWNANGKDIYYQGTSDKNLPVSMKVTYYLDGKEISPKKLVGKSGKVKIRYEYENHSAVTKTINGKQTTVYTPFTMITAAILNTDNFSNVKAINGKVISDGNKHIVIGVAMPGLADSLNLKNTSIGSNFDIPEDFEITADVEDFQMTVTATVANSDTLSEFGLDDAGDLSELTDSLKDLENVTDKLCDGSGDLVKGIEKLVTASGKLKSGTKQIAVSSKQLATGLDKLVNGSTTLKNGTSQLAKGTSALPSSTEKLDNGVRQILKELQNSTPSESDQAKLQSNLQSAQTGITKELMNIKTQTESVGVSAKTLGALAESIGVSAADVGNQAGAIGEFIKNNYSSLTDEQKAQLTTIAGSLKTDAENLGGYAQSVGGQAKNLGTYAGSIGTSLQETQTDLQIVSGCLTQIQNLLTKTKTSTAQLEAALKQIAEGTGQLKTSSKTLASSIKKLDEGAKTLNSGTKTAANGAKKLSKGAKTLDNGMGQMTTGIATLKNGAVTLNKGMLTFRKDGIEKLVNTINDDAKDILDRVDAVMDEGENYQTFTKKASGTKGSVKFIIETEELEK</sequence>
<evidence type="ECO:0000313" key="3">
    <source>
        <dbReference type="Proteomes" id="UP000095553"/>
    </source>
</evidence>